<dbReference type="PANTHER" id="PTHR37017">
    <property type="entry name" value="AB HYDROLASE-1 DOMAIN-CONTAINING PROTEIN-RELATED"/>
    <property type="match status" value="1"/>
</dbReference>
<evidence type="ECO:0000313" key="3">
    <source>
        <dbReference type="Proteomes" id="UP001305779"/>
    </source>
</evidence>
<name>A0ABR0EQH5_ZASCE</name>
<organism evidence="2 3">
    <name type="scientific">Zasmidium cellare</name>
    <name type="common">Wine cellar mold</name>
    <name type="synonym">Racodium cellare</name>
    <dbReference type="NCBI Taxonomy" id="395010"/>
    <lineage>
        <taxon>Eukaryota</taxon>
        <taxon>Fungi</taxon>
        <taxon>Dikarya</taxon>
        <taxon>Ascomycota</taxon>
        <taxon>Pezizomycotina</taxon>
        <taxon>Dothideomycetes</taxon>
        <taxon>Dothideomycetidae</taxon>
        <taxon>Mycosphaerellales</taxon>
        <taxon>Mycosphaerellaceae</taxon>
        <taxon>Zasmidium</taxon>
    </lineage>
</organism>
<gene>
    <name evidence="2" type="ORF">PRZ48_004782</name>
</gene>
<feature type="domain" description="AB hydrolase-1" evidence="1">
    <location>
        <begin position="5"/>
        <end position="245"/>
    </location>
</feature>
<proteinExistence type="predicted"/>
<dbReference type="InterPro" id="IPR029058">
    <property type="entry name" value="AB_hydrolase_fold"/>
</dbReference>
<dbReference type="Proteomes" id="UP001305779">
    <property type="component" value="Unassembled WGS sequence"/>
</dbReference>
<dbReference type="InterPro" id="IPR000073">
    <property type="entry name" value="AB_hydrolase_1"/>
</dbReference>
<comment type="caution">
    <text evidence="2">The sequence shown here is derived from an EMBL/GenBank/DDBJ whole genome shotgun (WGS) entry which is preliminary data.</text>
</comment>
<dbReference type="Pfam" id="PF12697">
    <property type="entry name" value="Abhydrolase_6"/>
    <property type="match status" value="1"/>
</dbReference>
<dbReference type="PANTHER" id="PTHR37017:SF11">
    <property type="entry name" value="ESTERASE_LIPASE_THIOESTERASE DOMAIN-CONTAINING PROTEIN"/>
    <property type="match status" value="1"/>
</dbReference>
<dbReference type="EMBL" id="JAXOVC010000003">
    <property type="protein sequence ID" value="KAK4503867.1"/>
    <property type="molecule type" value="Genomic_DNA"/>
</dbReference>
<dbReference type="InterPro" id="IPR052897">
    <property type="entry name" value="Sec-Metab_Biosynth_Hydrolase"/>
</dbReference>
<evidence type="ECO:0000313" key="2">
    <source>
        <dbReference type="EMBL" id="KAK4503867.1"/>
    </source>
</evidence>
<reference evidence="2 3" key="1">
    <citation type="journal article" date="2023" name="G3 (Bethesda)">
        <title>A chromosome-level genome assembly of Zasmidium syzygii isolated from banana leaves.</title>
        <authorList>
            <person name="van Westerhoven A.C."/>
            <person name="Mehrabi R."/>
            <person name="Talebi R."/>
            <person name="Steentjes M.B.F."/>
            <person name="Corcolon B."/>
            <person name="Chong P.A."/>
            <person name="Kema G.H.J."/>
            <person name="Seidl M.F."/>
        </authorList>
    </citation>
    <scope>NUCLEOTIDE SEQUENCE [LARGE SCALE GENOMIC DNA]</scope>
    <source>
        <strain evidence="2 3">P124</strain>
    </source>
</reference>
<sequence length="267" mass="29123">MDLAIVIVHGSWHTPQHYTLLTSALKSKGFANVQCPRLPSAVDKLPIPPNANLANDTLEIHQQVESLADAGHPILLILHSYGGVVGGNALNDLLWPQRQAANKPGGVVHLVYAAAFIIPANTSLLTPFDGNMVPWLDEDTVNGTIEHPDPREANYNDIKDDAKAQEWLDMCVLCPASVVRDETSSDPYEHIGKGVDATYLVCKGDTRLTMAAQEKMAELLGEKRVMMYCEAGHCPMITQPGILAEVVMEAWVRSREGLGLDRRVSQG</sequence>
<protein>
    <recommendedName>
        <fullName evidence="1">AB hydrolase-1 domain-containing protein</fullName>
    </recommendedName>
</protein>
<evidence type="ECO:0000259" key="1">
    <source>
        <dbReference type="Pfam" id="PF12697"/>
    </source>
</evidence>
<accession>A0ABR0EQH5</accession>
<dbReference type="Gene3D" id="3.40.50.1820">
    <property type="entry name" value="alpha/beta hydrolase"/>
    <property type="match status" value="1"/>
</dbReference>
<keyword evidence="3" id="KW-1185">Reference proteome</keyword>
<dbReference type="SUPFAM" id="SSF53474">
    <property type="entry name" value="alpha/beta-Hydrolases"/>
    <property type="match status" value="1"/>
</dbReference>